<evidence type="ECO:0000313" key="5">
    <source>
        <dbReference type="Proteomes" id="UP000023772"/>
    </source>
</evidence>
<dbReference type="Proteomes" id="UP000023772">
    <property type="component" value="Chromosome"/>
</dbReference>
<feature type="domain" description="Putative zinc-finger" evidence="2">
    <location>
        <begin position="3"/>
        <end position="37"/>
    </location>
</feature>
<evidence type="ECO:0000313" key="3">
    <source>
        <dbReference type="EMBL" id="AHW61654.1"/>
    </source>
</evidence>
<evidence type="ECO:0000313" key="4">
    <source>
        <dbReference type="EMBL" id="SET84927.1"/>
    </source>
</evidence>
<dbReference type="GO" id="GO:0008270">
    <property type="term" value="F:zinc ion binding"/>
    <property type="evidence" value="ECO:0007669"/>
    <property type="project" value="UniProtKB-KW"/>
</dbReference>
<proteinExistence type="predicted"/>
<dbReference type="AlphaFoldDB" id="X5DKF5"/>
<protein>
    <submittedName>
        <fullName evidence="4">Putative zinc-finger</fullName>
    </submittedName>
</protein>
<dbReference type="EMBL" id="CP007451">
    <property type="protein sequence ID" value="AHW61654.1"/>
    <property type="molecule type" value="Genomic_DNA"/>
</dbReference>
<dbReference type="Pfam" id="PF13490">
    <property type="entry name" value="zf-HC2"/>
    <property type="match status" value="1"/>
</dbReference>
<dbReference type="InterPro" id="IPR027383">
    <property type="entry name" value="Znf_put"/>
</dbReference>
<sequence length="143" mass="16424">MKCKNVHSKLIFFLEKELPDSEMKQVQQHLDECSECALFAAEMKNTLQILDSDKVTDENPFFFTRVKARLEKQEEEQPVSRPVLVRILQPVAFSIILLLGIYGGFKLGESPDATVADSQLSEQEMVPFWNELEAEPIETFLME</sequence>
<dbReference type="KEGG" id="dori:FH5T_05900"/>
<keyword evidence="4" id="KW-0862">Zinc</keyword>
<evidence type="ECO:0000259" key="2">
    <source>
        <dbReference type="Pfam" id="PF13490"/>
    </source>
</evidence>
<gene>
    <name evidence="3" type="ORF">FH5T_05900</name>
    <name evidence="4" type="ORF">SAMN05444285_12570</name>
</gene>
<dbReference type="EMBL" id="FOHT01000025">
    <property type="protein sequence ID" value="SET84927.1"/>
    <property type="molecule type" value="Genomic_DNA"/>
</dbReference>
<keyword evidence="5" id="KW-1185">Reference proteome</keyword>
<reference evidence="4 6" key="2">
    <citation type="submission" date="2016-10" db="EMBL/GenBank/DDBJ databases">
        <authorList>
            <person name="de Groot N.N."/>
        </authorList>
    </citation>
    <scope>NUCLEOTIDE SEQUENCE [LARGE SCALE GENOMIC DNA]</scope>
    <source>
        <strain evidence="4 6">DSM 25947</strain>
    </source>
</reference>
<keyword evidence="1" id="KW-0472">Membrane</keyword>
<keyword evidence="4" id="KW-0863">Zinc-finger</keyword>
<keyword evidence="4" id="KW-0479">Metal-binding</keyword>
<name>X5DKF5_9BACT</name>
<dbReference type="Proteomes" id="UP000181981">
    <property type="component" value="Unassembled WGS sequence"/>
</dbReference>
<organism evidence="4 6">
    <name type="scientific">Draconibacterium orientale</name>
    <dbReference type="NCBI Taxonomy" id="1168034"/>
    <lineage>
        <taxon>Bacteria</taxon>
        <taxon>Pseudomonadati</taxon>
        <taxon>Bacteroidota</taxon>
        <taxon>Bacteroidia</taxon>
        <taxon>Marinilabiliales</taxon>
        <taxon>Prolixibacteraceae</taxon>
        <taxon>Draconibacterium</taxon>
    </lineage>
</organism>
<reference evidence="3 5" key="1">
    <citation type="submission" date="2014-03" db="EMBL/GenBank/DDBJ databases">
        <title>Complete genome sequence of a deeply braunched marine Bacteroidia bacterium Draconibacterium orientale type strain FH5T.</title>
        <authorList>
            <person name="Li X."/>
            <person name="Wang X."/>
            <person name="Xie Z."/>
            <person name="Du Z."/>
            <person name="Chen G."/>
        </authorList>
    </citation>
    <scope>NUCLEOTIDE SEQUENCE [LARGE SCALE GENOMIC DNA]</scope>
    <source>
        <strain evidence="3 5">FH5</strain>
    </source>
</reference>
<evidence type="ECO:0000256" key="1">
    <source>
        <dbReference type="SAM" id="Phobius"/>
    </source>
</evidence>
<keyword evidence="1" id="KW-0812">Transmembrane</keyword>
<keyword evidence="1" id="KW-1133">Transmembrane helix</keyword>
<feature type="transmembrane region" description="Helical" evidence="1">
    <location>
        <begin position="83"/>
        <end position="105"/>
    </location>
</feature>
<evidence type="ECO:0000313" key="6">
    <source>
        <dbReference type="Proteomes" id="UP000181981"/>
    </source>
</evidence>
<accession>X5DKF5</accession>
<dbReference type="STRING" id="1168034.FH5T_05900"/>
<dbReference type="RefSeq" id="WP_038556619.1">
    <property type="nucleotide sequence ID" value="NZ_FOHT01000025.1"/>
</dbReference>
<dbReference type="OrthoDB" id="1121441at2"/>
<dbReference type="HOGENOM" id="CLU_1803072_0_0_10"/>